<sequence length="160" mass="17231">MDKWIFGLTFVSALGSGLIAGIFFAFSTFVMAALTRLPAMQGIAAMQSINATILRTLFSFVFMGTAVASIVLGVVSLLRLSTPGVWYLLIGSLLYLVGTFLATILFNVPLNDALAAVAPESPEGAEVWQRYLSSWVAWNHVRTIASLASLAAFIVALRHF</sequence>
<evidence type="ECO:0000313" key="2">
    <source>
        <dbReference type="EMBL" id="RKN70584.1"/>
    </source>
</evidence>
<dbReference type="Proteomes" id="UP000282311">
    <property type="component" value="Unassembled WGS sequence"/>
</dbReference>
<name>A0A3B0BE12_9BACL</name>
<feature type="transmembrane region" description="Helical" evidence="1">
    <location>
        <begin position="137"/>
        <end position="157"/>
    </location>
</feature>
<keyword evidence="3" id="KW-1185">Reference proteome</keyword>
<evidence type="ECO:0000313" key="3">
    <source>
        <dbReference type="Proteomes" id="UP000282311"/>
    </source>
</evidence>
<proteinExistence type="predicted"/>
<gene>
    <name evidence="2" type="ORF">D7M11_30410</name>
</gene>
<dbReference type="Pfam" id="PF08592">
    <property type="entry name" value="Anthrone_oxy"/>
    <property type="match status" value="1"/>
</dbReference>
<dbReference type="InterPro" id="IPR013901">
    <property type="entry name" value="Anthrone_oxy"/>
</dbReference>
<dbReference type="AlphaFoldDB" id="A0A3B0BE12"/>
<feature type="transmembrane region" description="Helical" evidence="1">
    <location>
        <begin position="56"/>
        <end position="78"/>
    </location>
</feature>
<dbReference type="OrthoDB" id="428263at2"/>
<evidence type="ECO:0000256" key="1">
    <source>
        <dbReference type="SAM" id="Phobius"/>
    </source>
</evidence>
<accession>A0A3B0BE12</accession>
<keyword evidence="1" id="KW-0812">Transmembrane</keyword>
<dbReference type="EMBL" id="RBAH01000031">
    <property type="protein sequence ID" value="RKN70584.1"/>
    <property type="molecule type" value="Genomic_DNA"/>
</dbReference>
<keyword evidence="1" id="KW-0472">Membrane</keyword>
<feature type="transmembrane region" description="Helical" evidence="1">
    <location>
        <begin position="85"/>
        <end position="106"/>
    </location>
</feature>
<organism evidence="2 3">
    <name type="scientific">Paenibacillus ginsengarvi</name>
    <dbReference type="NCBI Taxonomy" id="400777"/>
    <lineage>
        <taxon>Bacteria</taxon>
        <taxon>Bacillati</taxon>
        <taxon>Bacillota</taxon>
        <taxon>Bacilli</taxon>
        <taxon>Bacillales</taxon>
        <taxon>Paenibacillaceae</taxon>
        <taxon>Paenibacillus</taxon>
    </lineage>
</organism>
<keyword evidence="1" id="KW-1133">Transmembrane helix</keyword>
<reference evidence="2 3" key="1">
    <citation type="journal article" date="2007" name="Int. J. Syst. Evol. Microbiol.">
        <title>Paenibacillus ginsengarvi sp. nov., isolated from soil from ginseng cultivation.</title>
        <authorList>
            <person name="Yoon M.H."/>
            <person name="Ten L.N."/>
            <person name="Im W.T."/>
        </authorList>
    </citation>
    <scope>NUCLEOTIDE SEQUENCE [LARGE SCALE GENOMIC DNA]</scope>
    <source>
        <strain evidence="2 3">KCTC 13059</strain>
    </source>
</reference>
<comment type="caution">
    <text evidence="2">The sequence shown here is derived from an EMBL/GenBank/DDBJ whole genome shotgun (WGS) entry which is preliminary data.</text>
</comment>
<protein>
    <submittedName>
        <fullName evidence="2">DUF1772 domain-containing protein</fullName>
    </submittedName>
</protein>